<evidence type="ECO:0000313" key="3">
    <source>
        <dbReference type="EMBL" id="KAJ4979693.1"/>
    </source>
</evidence>
<dbReference type="InterPro" id="IPR033276">
    <property type="entry name" value="BB"/>
</dbReference>
<dbReference type="InterPro" id="IPR013083">
    <property type="entry name" value="Znf_RING/FYVE/PHD"/>
</dbReference>
<dbReference type="GO" id="GO:0046621">
    <property type="term" value="P:negative regulation of organ growth"/>
    <property type="evidence" value="ECO:0007669"/>
    <property type="project" value="InterPro"/>
</dbReference>
<reference evidence="3" key="1">
    <citation type="journal article" date="2023" name="Plant J.">
        <title>The genome of the king protea, Protea cynaroides.</title>
        <authorList>
            <person name="Chang J."/>
            <person name="Duong T.A."/>
            <person name="Schoeman C."/>
            <person name="Ma X."/>
            <person name="Roodt D."/>
            <person name="Barker N."/>
            <person name="Li Z."/>
            <person name="Van de Peer Y."/>
            <person name="Mizrachi E."/>
        </authorList>
    </citation>
    <scope>NUCLEOTIDE SEQUENCE</scope>
    <source>
        <tissue evidence="3">Young leaves</tissue>
    </source>
</reference>
<dbReference type="GO" id="GO:0016567">
    <property type="term" value="P:protein ubiquitination"/>
    <property type="evidence" value="ECO:0007669"/>
    <property type="project" value="InterPro"/>
</dbReference>
<evidence type="ECO:0000259" key="2">
    <source>
        <dbReference type="PROSITE" id="PS50089"/>
    </source>
</evidence>
<accession>A0A9Q0R1A4</accession>
<dbReference type="GO" id="GO:0031624">
    <property type="term" value="F:ubiquitin conjugating enzyme binding"/>
    <property type="evidence" value="ECO:0007669"/>
    <property type="project" value="TreeGrafter"/>
</dbReference>
<dbReference type="FunFam" id="3.30.40.10:FF:000226">
    <property type="entry name" value="E3 ubiquitin ligase BIG BROTHER"/>
    <property type="match status" value="1"/>
</dbReference>
<dbReference type="AlphaFoldDB" id="A0A9Q0R1A4"/>
<name>A0A9Q0R1A4_9MAGN</name>
<evidence type="ECO:0000313" key="4">
    <source>
        <dbReference type="Proteomes" id="UP001141806"/>
    </source>
</evidence>
<dbReference type="Gene3D" id="3.30.40.10">
    <property type="entry name" value="Zinc/RING finger domain, C3HC4 (zinc finger)"/>
    <property type="match status" value="1"/>
</dbReference>
<dbReference type="PANTHER" id="PTHR46400">
    <property type="entry name" value="RING/U-BOX SUPERFAMILY PROTEIN"/>
    <property type="match status" value="1"/>
</dbReference>
<dbReference type="PANTHER" id="PTHR46400:SF5">
    <property type="entry name" value="RING-TYPE DOMAIN-CONTAINING PROTEIN"/>
    <property type="match status" value="1"/>
</dbReference>
<dbReference type="Proteomes" id="UP001141806">
    <property type="component" value="Unassembled WGS sequence"/>
</dbReference>
<dbReference type="EMBL" id="JAMYWD010000002">
    <property type="protein sequence ID" value="KAJ4979693.1"/>
    <property type="molecule type" value="Genomic_DNA"/>
</dbReference>
<dbReference type="Pfam" id="PF13639">
    <property type="entry name" value="zf-RING_2"/>
    <property type="match status" value="1"/>
</dbReference>
<keyword evidence="4" id="KW-1185">Reference proteome</keyword>
<dbReference type="SUPFAM" id="SSF57850">
    <property type="entry name" value="RING/U-box"/>
    <property type="match status" value="1"/>
</dbReference>
<dbReference type="GO" id="GO:0008270">
    <property type="term" value="F:zinc ion binding"/>
    <property type="evidence" value="ECO:0007669"/>
    <property type="project" value="UniProtKB-KW"/>
</dbReference>
<dbReference type="SMART" id="SM00184">
    <property type="entry name" value="RING"/>
    <property type="match status" value="1"/>
</dbReference>
<keyword evidence="1" id="KW-0863">Zinc-finger</keyword>
<evidence type="ECO:0000256" key="1">
    <source>
        <dbReference type="PROSITE-ProRule" id="PRU00175"/>
    </source>
</evidence>
<sequence length="295" mass="33831">MRQVAFSREVSRIYAELLLNEKTEERHQCSSRPCEYIVLLSGNCRRQLDWFKMNGNRQMEVHYINTGFPYTITESFMDLFEGLTYAQADFTFAGAMHDQESAYWSMHANSYKFGLSGPGSTSYYAYEVNDHVPRIDGSRGAWENTFTMDSEENLPVVMQGGENFSVNSNTSPEECIRGNNNARSSQVFWQDNIDPDHMTYEELLDLGEAVGTQSRGLSQELISTLPISKYKCGFFRKKRGSERCVICQMEYKSGDRRITLPCKHLYHAGCGARWLSINKACPVCYTEVYGEESRH</sequence>
<dbReference type="OrthoDB" id="9984778at2759"/>
<proteinExistence type="predicted"/>
<dbReference type="GO" id="GO:0004842">
    <property type="term" value="F:ubiquitin-protein transferase activity"/>
    <property type="evidence" value="ECO:0007669"/>
    <property type="project" value="InterPro"/>
</dbReference>
<dbReference type="InterPro" id="IPR001841">
    <property type="entry name" value="Znf_RING"/>
</dbReference>
<organism evidence="3 4">
    <name type="scientific">Protea cynaroides</name>
    <dbReference type="NCBI Taxonomy" id="273540"/>
    <lineage>
        <taxon>Eukaryota</taxon>
        <taxon>Viridiplantae</taxon>
        <taxon>Streptophyta</taxon>
        <taxon>Embryophyta</taxon>
        <taxon>Tracheophyta</taxon>
        <taxon>Spermatophyta</taxon>
        <taxon>Magnoliopsida</taxon>
        <taxon>Proteales</taxon>
        <taxon>Proteaceae</taxon>
        <taxon>Protea</taxon>
    </lineage>
</organism>
<comment type="caution">
    <text evidence="3">The sequence shown here is derived from an EMBL/GenBank/DDBJ whole genome shotgun (WGS) entry which is preliminary data.</text>
</comment>
<dbReference type="PROSITE" id="PS50089">
    <property type="entry name" value="ZF_RING_2"/>
    <property type="match status" value="1"/>
</dbReference>
<feature type="domain" description="RING-type" evidence="2">
    <location>
        <begin position="244"/>
        <end position="284"/>
    </location>
</feature>
<keyword evidence="1" id="KW-0862">Zinc</keyword>
<protein>
    <recommendedName>
        <fullName evidence="2">RING-type domain-containing protein</fullName>
    </recommendedName>
</protein>
<gene>
    <name evidence="3" type="ORF">NE237_010473</name>
</gene>
<keyword evidence="1" id="KW-0479">Metal-binding</keyword>